<name>A0ABQ4LNY5_9BACL</name>
<sequence length="51" mass="6017">MKIHILHRVFTRKSALYLIKVQIFDVIYCMMLRKYEQRESNTDGIETGGVA</sequence>
<protein>
    <submittedName>
        <fullName evidence="1">Uncharacterized protein</fullName>
    </submittedName>
</protein>
<organism evidence="1 2">
    <name type="scientific">Paenibacillus cineris</name>
    <dbReference type="NCBI Taxonomy" id="237530"/>
    <lineage>
        <taxon>Bacteria</taxon>
        <taxon>Bacillati</taxon>
        <taxon>Bacillota</taxon>
        <taxon>Bacilli</taxon>
        <taxon>Bacillales</taxon>
        <taxon>Paenibacillaceae</taxon>
        <taxon>Paenibacillus</taxon>
    </lineage>
</organism>
<evidence type="ECO:0000313" key="2">
    <source>
        <dbReference type="Proteomes" id="UP000676601"/>
    </source>
</evidence>
<dbReference type="EMBL" id="BORU01000006">
    <property type="protein sequence ID" value="GIO58218.1"/>
    <property type="molecule type" value="Genomic_DNA"/>
</dbReference>
<dbReference type="Proteomes" id="UP000676601">
    <property type="component" value="Unassembled WGS sequence"/>
</dbReference>
<comment type="caution">
    <text evidence="1">The sequence shown here is derived from an EMBL/GenBank/DDBJ whole genome shotgun (WGS) entry which is preliminary data.</text>
</comment>
<keyword evidence="2" id="KW-1185">Reference proteome</keyword>
<accession>A0ABQ4LNY5</accession>
<proteinExistence type="predicted"/>
<gene>
    <name evidence="1" type="ORF">J21TS7_65360</name>
</gene>
<evidence type="ECO:0000313" key="1">
    <source>
        <dbReference type="EMBL" id="GIO58218.1"/>
    </source>
</evidence>
<reference evidence="1 2" key="1">
    <citation type="submission" date="2021-03" db="EMBL/GenBank/DDBJ databases">
        <title>Antimicrobial resistance genes in bacteria isolated from Japanese honey, and their potential for conferring macrolide and lincosamide resistance in the American foulbrood pathogen Paenibacillus larvae.</title>
        <authorList>
            <person name="Okamoto M."/>
            <person name="Kumagai M."/>
            <person name="Kanamori H."/>
            <person name="Takamatsu D."/>
        </authorList>
    </citation>
    <scope>NUCLEOTIDE SEQUENCE [LARGE SCALE GENOMIC DNA]</scope>
    <source>
        <strain evidence="1 2">J21TS7</strain>
    </source>
</reference>